<feature type="transmembrane region" description="Helical" evidence="5">
    <location>
        <begin position="173"/>
        <end position="192"/>
    </location>
</feature>
<evidence type="ECO:0000313" key="7">
    <source>
        <dbReference type="Proteomes" id="UP000266723"/>
    </source>
</evidence>
<comment type="caution">
    <text evidence="6">The sequence shown here is derived from an EMBL/GenBank/DDBJ whole genome shotgun (WGS) entry which is preliminary data.</text>
</comment>
<dbReference type="PANTHER" id="PTHR11132">
    <property type="entry name" value="SOLUTE CARRIER FAMILY 35"/>
    <property type="match status" value="1"/>
</dbReference>
<organism evidence="6 7">
    <name type="scientific">Brassica cretica</name>
    <name type="common">Mustard</name>
    <dbReference type="NCBI Taxonomy" id="69181"/>
    <lineage>
        <taxon>Eukaryota</taxon>
        <taxon>Viridiplantae</taxon>
        <taxon>Streptophyta</taxon>
        <taxon>Embryophyta</taxon>
        <taxon>Tracheophyta</taxon>
        <taxon>Spermatophyta</taxon>
        <taxon>Magnoliopsida</taxon>
        <taxon>eudicotyledons</taxon>
        <taxon>Gunneridae</taxon>
        <taxon>Pentapetalae</taxon>
        <taxon>rosids</taxon>
        <taxon>malvids</taxon>
        <taxon>Brassicales</taxon>
        <taxon>Brassicaceae</taxon>
        <taxon>Brassiceae</taxon>
        <taxon>Brassica</taxon>
    </lineage>
</organism>
<evidence type="ECO:0000256" key="3">
    <source>
        <dbReference type="ARBA" id="ARBA00022989"/>
    </source>
</evidence>
<gene>
    <name evidence="6" type="ORF">DY000_02027755</name>
</gene>
<proteinExistence type="predicted"/>
<evidence type="ECO:0000256" key="4">
    <source>
        <dbReference type="ARBA" id="ARBA00023136"/>
    </source>
</evidence>
<feature type="transmembrane region" description="Helical" evidence="5">
    <location>
        <begin position="444"/>
        <end position="460"/>
    </location>
</feature>
<evidence type="ECO:0008006" key="8">
    <source>
        <dbReference type="Google" id="ProtNLM"/>
    </source>
</evidence>
<keyword evidence="7" id="KW-1185">Reference proteome</keyword>
<reference evidence="6 7" key="1">
    <citation type="journal article" date="2020" name="BMC Genomics">
        <title>Intraspecific diversification of the crop wild relative Brassica cretica Lam. using demographic model selection.</title>
        <authorList>
            <person name="Kioukis A."/>
            <person name="Michalopoulou V.A."/>
            <person name="Briers L."/>
            <person name="Pirintsos S."/>
            <person name="Studholme D.J."/>
            <person name="Pavlidis P."/>
            <person name="Sarris P.F."/>
        </authorList>
    </citation>
    <scope>NUCLEOTIDE SEQUENCE [LARGE SCALE GENOMIC DNA]</scope>
    <source>
        <strain evidence="7">cv. PFS-1207/04</strain>
    </source>
</reference>
<dbReference type="Proteomes" id="UP000266723">
    <property type="component" value="Unassembled WGS sequence"/>
</dbReference>
<feature type="transmembrane region" description="Helical" evidence="5">
    <location>
        <begin position="381"/>
        <end position="401"/>
    </location>
</feature>
<accession>A0ABQ7ELG3</accession>
<feature type="transmembrane region" description="Helical" evidence="5">
    <location>
        <begin position="472"/>
        <end position="496"/>
    </location>
</feature>
<keyword evidence="2 5" id="KW-0812">Transmembrane</keyword>
<keyword evidence="3 5" id="KW-1133">Transmembrane helix</keyword>
<comment type="subcellular location">
    <subcellularLocation>
        <location evidence="1">Membrane</location>
        <topology evidence="1">Multi-pass membrane protein</topology>
    </subcellularLocation>
</comment>
<name>A0ABQ7ELG3_BRACR</name>
<evidence type="ECO:0000313" key="6">
    <source>
        <dbReference type="EMBL" id="KAF3598018.1"/>
    </source>
</evidence>
<feature type="transmembrane region" description="Helical" evidence="5">
    <location>
        <begin position="413"/>
        <end position="438"/>
    </location>
</feature>
<feature type="transmembrane region" description="Helical" evidence="5">
    <location>
        <begin position="280"/>
        <end position="300"/>
    </location>
</feature>
<dbReference type="InterPro" id="IPR050186">
    <property type="entry name" value="TPT_transporter"/>
</dbReference>
<protein>
    <recommendedName>
        <fullName evidence="8">Sugar phosphate transporter domain-containing protein</fullName>
    </recommendedName>
</protein>
<evidence type="ECO:0000256" key="5">
    <source>
        <dbReference type="SAM" id="Phobius"/>
    </source>
</evidence>
<evidence type="ECO:0000256" key="2">
    <source>
        <dbReference type="ARBA" id="ARBA00022692"/>
    </source>
</evidence>
<evidence type="ECO:0000256" key="1">
    <source>
        <dbReference type="ARBA" id="ARBA00004141"/>
    </source>
</evidence>
<keyword evidence="4 5" id="KW-0472">Membrane</keyword>
<dbReference type="EMBL" id="QGKV02000299">
    <property type="protein sequence ID" value="KAF3598018.1"/>
    <property type="molecule type" value="Genomic_DNA"/>
</dbReference>
<sequence length="557" mass="61782">MMNHVLPVSDPPLAGDNNLDGTLSSLFSLQTLSNKTLVGIQVSTPTLESSTVCRFSATGRRWRVCSMAVFFRSGDEVSPEFSWRVLLVKALMAQIRSDLRRCGVVVSALVPSPWRLGVGGAFYFTQTGLLRCFPSWRAWVLLRPAVSFEALRRRVWSLRICGAWSCLRFGVDFPVLCSGLAFHIMALFCGFISSRRAHLGESLWVLRSAWSFVVVRESPESNTLSVAARWIDVRPSQYPFHKTRWPQLNRSLFGDGIDPEVSGVGDNPLFKGSAMTKRGAYAALSYMSCAVMLVLFNKAALSSYEFPCVNVITLFQLATMASVRGVNVPMYTTLRRTTVAFTMVIEYLLTGQRYTRSTIASVGVILFGAFFAGARDLSFEFYGYGVVFLANITTAVYLATISRTGKSSGLNSFGLMWYNVFCFGLQATSLLVCCGFMLRQSKVFKPILTGPILMIWTYVCGDFERTINFPHLFSPGFLVVLLCSCVLAFFLNYSIFLNTALNSALTQTICGNMKDVFTVGLGWLLFGGLPFDLMNVIGQLFGFFGSGLYAYYKIIGK</sequence>
<feature type="transmembrane region" description="Helical" evidence="5">
    <location>
        <begin position="354"/>
        <end position="375"/>
    </location>
</feature>